<dbReference type="FunFam" id="2.130.10.10:FF:000569">
    <property type="entry name" value="Serine/threonine-protein phosphatase 2A 55 kDa regulatory subunit B"/>
    <property type="match status" value="1"/>
</dbReference>
<dbReference type="InterPro" id="IPR015943">
    <property type="entry name" value="WD40/YVTN_repeat-like_dom_sf"/>
</dbReference>
<keyword evidence="7" id="KW-1185">Reference proteome</keyword>
<dbReference type="InterPro" id="IPR000009">
    <property type="entry name" value="PP2A_PR55"/>
</dbReference>
<evidence type="ECO:0000256" key="3">
    <source>
        <dbReference type="ARBA" id="ARBA00022737"/>
    </source>
</evidence>
<evidence type="ECO:0000256" key="4">
    <source>
        <dbReference type="ARBA" id="ARBA00034298"/>
    </source>
</evidence>
<protein>
    <recommendedName>
        <fullName evidence="5">Serine/threonine-protein phosphatase 2A 55 kDa regulatory subunit B</fullName>
    </recommendedName>
</protein>
<dbReference type="Gene3D" id="2.130.10.10">
    <property type="entry name" value="YVTN repeat-like/Quinoprotein amine dehydrogenase"/>
    <property type="match status" value="1"/>
</dbReference>
<evidence type="ECO:0000313" key="6">
    <source>
        <dbReference type="EnsemblPlants" id="Pp3c22_23110V3.2"/>
    </source>
</evidence>
<dbReference type="PIRSF" id="PIRSF037309">
    <property type="entry name" value="PP2A_PR55"/>
    <property type="match status" value="1"/>
</dbReference>
<evidence type="ECO:0000313" key="7">
    <source>
        <dbReference type="Proteomes" id="UP000006727"/>
    </source>
</evidence>
<keyword evidence="3 5" id="KW-0677">Repeat</keyword>
<dbReference type="SUPFAM" id="SSF50978">
    <property type="entry name" value="WD40 repeat-like"/>
    <property type="match status" value="1"/>
</dbReference>
<dbReference type="GeneID" id="112274949"/>
<keyword evidence="2 5" id="KW-0853">WD repeat</keyword>
<proteinExistence type="inferred from homology"/>
<dbReference type="PANTHER" id="PTHR11871">
    <property type="entry name" value="PROTEIN PHOSPHATASE PP2A REGULATORY SUBUNIT B"/>
    <property type="match status" value="1"/>
</dbReference>
<dbReference type="EnsemblPlants" id="Pp3c22_23110V3.2">
    <property type="protein sequence ID" value="Pp3c22_23110V3.2"/>
    <property type="gene ID" value="Pp3c22_23110"/>
</dbReference>
<dbReference type="KEGG" id="ppp:112274949"/>
<dbReference type="PROSITE" id="PS01025">
    <property type="entry name" value="PR55_2"/>
    <property type="match status" value="1"/>
</dbReference>
<dbReference type="GO" id="GO:0000159">
    <property type="term" value="C:protein phosphatase type 2A complex"/>
    <property type="evidence" value="ECO:0000318"/>
    <property type="project" value="GO_Central"/>
</dbReference>
<evidence type="ECO:0000256" key="5">
    <source>
        <dbReference type="RuleBase" id="RU331113"/>
    </source>
</evidence>
<dbReference type="PRINTS" id="PR00600">
    <property type="entry name" value="PP2APR55"/>
</dbReference>
<dbReference type="Proteomes" id="UP000006727">
    <property type="component" value="Chromosome 22"/>
</dbReference>
<comment type="similarity">
    <text evidence="1 5">Belongs to the phosphatase 2A regulatory subunit B family.</text>
</comment>
<dbReference type="InterPro" id="IPR036322">
    <property type="entry name" value="WD40_repeat_dom_sf"/>
</dbReference>
<reference evidence="6" key="3">
    <citation type="submission" date="2020-12" db="UniProtKB">
        <authorList>
            <consortium name="EnsemblPlants"/>
        </authorList>
    </citation>
    <scope>IDENTIFICATION</scope>
</reference>
<dbReference type="RefSeq" id="XP_024360595.1">
    <property type="nucleotide sequence ID" value="XM_024504827.2"/>
</dbReference>
<dbReference type="OrthoDB" id="6274823at2759"/>
<organism evidence="6 7">
    <name type="scientific">Physcomitrium patens</name>
    <name type="common">Spreading-leaved earth moss</name>
    <name type="synonym">Physcomitrella patens</name>
    <dbReference type="NCBI Taxonomy" id="3218"/>
    <lineage>
        <taxon>Eukaryota</taxon>
        <taxon>Viridiplantae</taxon>
        <taxon>Streptophyta</taxon>
        <taxon>Embryophyta</taxon>
        <taxon>Bryophyta</taxon>
        <taxon>Bryophytina</taxon>
        <taxon>Bryopsida</taxon>
        <taxon>Funariidae</taxon>
        <taxon>Funariales</taxon>
        <taxon>Funariaceae</taxon>
        <taxon>Physcomitrium</taxon>
    </lineage>
</organism>
<dbReference type="Gramene" id="Pp3c22_23110V3.2">
    <property type="protein sequence ID" value="Pp3c22_23110V3.2"/>
    <property type="gene ID" value="Pp3c22_23110"/>
</dbReference>
<dbReference type="GO" id="GO:0019888">
    <property type="term" value="F:protein phosphatase regulator activity"/>
    <property type="evidence" value="ECO:0000318"/>
    <property type="project" value="GO_Central"/>
</dbReference>
<dbReference type="InterPro" id="IPR018067">
    <property type="entry name" value="PP2A_PR55_CS"/>
</dbReference>
<dbReference type="InParanoid" id="A0A7I4CAN5"/>
<sequence length="533" mass="59418">MIGCASGAPAAAGPPVASAATSTAAPLPALEWKFSQVFGERAIGEEVQEVDIISAIEFDKTGEHLATGDRGGRVVLFERTDGRDQRTRRELERADSLGPRHLEYRYSTEFQSHEPEFDYLKSLEIEEKINKIRWCQTTNAAQFLLSTNDKTIKSWKVTEKKVKQVKNLNLDPGAMQRNGNAMVSSMVLNPKGFAPRLSMNGDGVNRPIPDICPDFAFPPGGFPSLHLPAVLWSNETALIARCRRVYANAHAYHINSISNNSDCETFISADDLRINLWNFEVSDQSFNIVDIKPTNMEDLTEVITSAEFHPSHCNMLAYSSSKGSIRLIDMRQSALCDRHSKLFEENEPAGARSFFTEIIASISDIKFARGGRYILSRDYMTLKLWDINMESAPVATFKVHEYLRPKLCDLYENDSIFDKFECCLSGDGTRVATGSYSNLFRVFGTSSGSEEASTLESSKTPNRRVMTPFLKPGSRLANLARGRRENRRVSESPTADMNGGVHDFSSKLLHLAWHPTANLIACAASNSLYMYYA</sequence>
<dbReference type="InterPro" id="IPR001680">
    <property type="entry name" value="WD40_rpt"/>
</dbReference>
<name>A0A7I4CAN5_PHYPA</name>
<dbReference type="EMBL" id="ABEU02000022">
    <property type="status" value="NOT_ANNOTATED_CDS"/>
    <property type="molecule type" value="Genomic_DNA"/>
</dbReference>
<reference evidence="6 7" key="2">
    <citation type="journal article" date="2018" name="Plant J.">
        <title>The Physcomitrella patens chromosome-scale assembly reveals moss genome structure and evolution.</title>
        <authorList>
            <person name="Lang D."/>
            <person name="Ullrich K.K."/>
            <person name="Murat F."/>
            <person name="Fuchs J."/>
            <person name="Jenkins J."/>
            <person name="Haas F.B."/>
            <person name="Piednoel M."/>
            <person name="Gundlach H."/>
            <person name="Van Bel M."/>
            <person name="Meyberg R."/>
            <person name="Vives C."/>
            <person name="Morata J."/>
            <person name="Symeonidi A."/>
            <person name="Hiss M."/>
            <person name="Muchero W."/>
            <person name="Kamisugi Y."/>
            <person name="Saleh O."/>
            <person name="Blanc G."/>
            <person name="Decker E.L."/>
            <person name="van Gessel N."/>
            <person name="Grimwood J."/>
            <person name="Hayes R.D."/>
            <person name="Graham S.W."/>
            <person name="Gunter L.E."/>
            <person name="McDaniel S.F."/>
            <person name="Hoernstein S.N.W."/>
            <person name="Larsson A."/>
            <person name="Li F.W."/>
            <person name="Perroud P.F."/>
            <person name="Phillips J."/>
            <person name="Ranjan P."/>
            <person name="Rokshar D.S."/>
            <person name="Rothfels C.J."/>
            <person name="Schneider L."/>
            <person name="Shu S."/>
            <person name="Stevenson D.W."/>
            <person name="Thummler F."/>
            <person name="Tillich M."/>
            <person name="Villarreal Aguilar J.C."/>
            <person name="Widiez T."/>
            <person name="Wong G.K."/>
            <person name="Wymore A."/>
            <person name="Zhang Y."/>
            <person name="Zimmer A.D."/>
            <person name="Quatrano R.S."/>
            <person name="Mayer K.F.X."/>
            <person name="Goodstein D."/>
            <person name="Casacuberta J.M."/>
            <person name="Vandepoele K."/>
            <person name="Reski R."/>
            <person name="Cuming A.C."/>
            <person name="Tuskan G.A."/>
            <person name="Maumus F."/>
            <person name="Salse J."/>
            <person name="Schmutz J."/>
            <person name="Rensing S.A."/>
        </authorList>
    </citation>
    <scope>NUCLEOTIDE SEQUENCE [LARGE SCALE GENOMIC DNA]</scope>
    <source>
        <strain evidence="6 7">cv. Gransden 2004</strain>
    </source>
</reference>
<dbReference type="Pfam" id="PF00400">
    <property type="entry name" value="WD40"/>
    <property type="match status" value="1"/>
</dbReference>
<dbReference type="PROSITE" id="PS01024">
    <property type="entry name" value="PR55_1"/>
    <property type="match status" value="1"/>
</dbReference>
<comment type="function">
    <text evidence="4">The B regulatory subunit may modulate substrate selectivity and catalytic activity, and may also direct the localization of the catalytic enzyme to a particular subcellular compartment.</text>
</comment>
<reference evidence="6 7" key="1">
    <citation type="journal article" date="2008" name="Science">
        <title>The Physcomitrella genome reveals evolutionary insights into the conquest of land by plants.</title>
        <authorList>
            <person name="Rensing S."/>
            <person name="Lang D."/>
            <person name="Zimmer A."/>
            <person name="Terry A."/>
            <person name="Salamov A."/>
            <person name="Shapiro H."/>
            <person name="Nishiyama T."/>
            <person name="Perroud P.-F."/>
            <person name="Lindquist E."/>
            <person name="Kamisugi Y."/>
            <person name="Tanahashi T."/>
            <person name="Sakakibara K."/>
            <person name="Fujita T."/>
            <person name="Oishi K."/>
            <person name="Shin-I T."/>
            <person name="Kuroki Y."/>
            <person name="Toyoda A."/>
            <person name="Suzuki Y."/>
            <person name="Hashimoto A."/>
            <person name="Yamaguchi K."/>
            <person name="Sugano A."/>
            <person name="Kohara Y."/>
            <person name="Fujiyama A."/>
            <person name="Anterola A."/>
            <person name="Aoki S."/>
            <person name="Ashton N."/>
            <person name="Barbazuk W.B."/>
            <person name="Barker E."/>
            <person name="Bennetzen J."/>
            <person name="Bezanilla M."/>
            <person name="Blankenship R."/>
            <person name="Cho S.H."/>
            <person name="Dutcher S."/>
            <person name="Estelle M."/>
            <person name="Fawcett J.A."/>
            <person name="Gundlach H."/>
            <person name="Hanada K."/>
            <person name="Heyl A."/>
            <person name="Hicks K.A."/>
            <person name="Hugh J."/>
            <person name="Lohr M."/>
            <person name="Mayer K."/>
            <person name="Melkozernov A."/>
            <person name="Murata T."/>
            <person name="Nelson D."/>
            <person name="Pils B."/>
            <person name="Prigge M."/>
            <person name="Reiss B."/>
            <person name="Renner T."/>
            <person name="Rombauts S."/>
            <person name="Rushton P."/>
            <person name="Sanderfoot A."/>
            <person name="Schween G."/>
            <person name="Shiu S.-H."/>
            <person name="Stueber K."/>
            <person name="Theodoulou F.L."/>
            <person name="Tu H."/>
            <person name="Van de Peer Y."/>
            <person name="Verrier P.J."/>
            <person name="Waters E."/>
            <person name="Wood A."/>
            <person name="Yang L."/>
            <person name="Cove D."/>
            <person name="Cuming A."/>
            <person name="Hasebe M."/>
            <person name="Lucas S."/>
            <person name="Mishler D.B."/>
            <person name="Reski R."/>
            <person name="Grigoriev I."/>
            <person name="Quatrano R.S."/>
            <person name="Boore J.L."/>
        </authorList>
    </citation>
    <scope>NUCLEOTIDE SEQUENCE [LARGE SCALE GENOMIC DNA]</scope>
    <source>
        <strain evidence="6 7">cv. Gransden 2004</strain>
    </source>
</reference>
<dbReference type="GO" id="GO:0005829">
    <property type="term" value="C:cytosol"/>
    <property type="evidence" value="ECO:0000318"/>
    <property type="project" value="GO_Central"/>
</dbReference>
<evidence type="ECO:0000256" key="1">
    <source>
        <dbReference type="ARBA" id="ARBA00008259"/>
    </source>
</evidence>
<dbReference type="FunFam" id="2.130.10.10:FF:000609">
    <property type="entry name" value="Serine/threonine-protein phosphatase 2A 55 kDa regulatory subunit B"/>
    <property type="match status" value="1"/>
</dbReference>
<gene>
    <name evidence="6" type="primary">LOC112274949</name>
</gene>
<dbReference type="AlphaFoldDB" id="A0A7I4CAN5"/>
<accession>A0A7I4CAN5</accession>
<dbReference type="FunCoup" id="A0A7I4CAN5">
    <property type="interactions" value="4810"/>
</dbReference>
<dbReference type="SMART" id="SM00320">
    <property type="entry name" value="WD40"/>
    <property type="match status" value="6"/>
</dbReference>
<evidence type="ECO:0000256" key="2">
    <source>
        <dbReference type="ARBA" id="ARBA00022574"/>
    </source>
</evidence>